<protein>
    <recommendedName>
        <fullName evidence="1">HTH araC/xylS-type domain-containing protein</fullName>
    </recommendedName>
</protein>
<reference evidence="3 4" key="2">
    <citation type="submission" date="2016-12" db="EMBL/GenBank/DDBJ databases">
        <title>Diversity of luminous bacteria.</title>
        <authorList>
            <person name="Yoshizawa S."/>
            <person name="Kogure K."/>
        </authorList>
    </citation>
    <scope>NUCLEOTIDE SEQUENCE [LARGE SCALE GENOMIC DNA]</scope>
    <source>
        <strain evidence="3 4">NBRC 105001</strain>
    </source>
</reference>
<gene>
    <name evidence="3" type="ORF">BTO23_04315</name>
    <name evidence="2" type="ORF">GCM10007855_14710</name>
</gene>
<dbReference type="GO" id="GO:0043565">
    <property type="term" value="F:sequence-specific DNA binding"/>
    <property type="evidence" value="ECO:0007669"/>
    <property type="project" value="InterPro"/>
</dbReference>
<dbReference type="EMBL" id="MSCP01000001">
    <property type="protein sequence ID" value="PQJ93326.1"/>
    <property type="molecule type" value="Genomic_DNA"/>
</dbReference>
<organism evidence="3 4">
    <name type="scientific">Aliivibrio sifiae</name>
    <dbReference type="NCBI Taxonomy" id="566293"/>
    <lineage>
        <taxon>Bacteria</taxon>
        <taxon>Pseudomonadati</taxon>
        <taxon>Pseudomonadota</taxon>
        <taxon>Gammaproteobacteria</taxon>
        <taxon>Vibrionales</taxon>
        <taxon>Vibrionaceae</taxon>
        <taxon>Aliivibrio</taxon>
    </lineage>
</organism>
<evidence type="ECO:0000313" key="3">
    <source>
        <dbReference type="EMBL" id="PQJ93326.1"/>
    </source>
</evidence>
<reference evidence="2" key="1">
    <citation type="journal article" date="2014" name="Int. J. Syst. Evol. Microbiol.">
        <title>Complete genome of a new Firmicutes species belonging to the dominant human colonic microbiota ('Ruminococcus bicirculans') reveals two chromosomes and a selective capacity to utilize plant glucans.</title>
        <authorList>
            <consortium name="NISC Comparative Sequencing Program"/>
            <person name="Wegmann U."/>
            <person name="Louis P."/>
            <person name="Goesmann A."/>
            <person name="Henrissat B."/>
            <person name="Duncan S.H."/>
            <person name="Flint H.J."/>
        </authorList>
    </citation>
    <scope>NUCLEOTIDE SEQUENCE</scope>
    <source>
        <strain evidence="2">NBRC 105001</strain>
    </source>
</reference>
<reference evidence="5" key="3">
    <citation type="journal article" date="2019" name="Int. J. Syst. Evol. Microbiol.">
        <title>The Global Catalogue of Microorganisms (GCM) 10K type strain sequencing project: providing services to taxonomists for standard genome sequencing and annotation.</title>
        <authorList>
            <consortium name="The Broad Institute Genomics Platform"/>
            <consortium name="The Broad Institute Genome Sequencing Center for Infectious Disease"/>
            <person name="Wu L."/>
            <person name="Ma J."/>
        </authorList>
    </citation>
    <scope>NUCLEOTIDE SEQUENCE [LARGE SCALE GENOMIC DNA]</scope>
    <source>
        <strain evidence="5">NBRC 105001</strain>
    </source>
</reference>
<dbReference type="GO" id="GO:0003700">
    <property type="term" value="F:DNA-binding transcription factor activity"/>
    <property type="evidence" value="ECO:0007669"/>
    <property type="project" value="InterPro"/>
</dbReference>
<dbReference type="AlphaFoldDB" id="A0A2S7XI36"/>
<dbReference type="Proteomes" id="UP001156660">
    <property type="component" value="Unassembled WGS sequence"/>
</dbReference>
<dbReference type="PROSITE" id="PS01124">
    <property type="entry name" value="HTH_ARAC_FAMILY_2"/>
    <property type="match status" value="1"/>
</dbReference>
<keyword evidence="5" id="KW-1185">Reference proteome</keyword>
<evidence type="ECO:0000259" key="1">
    <source>
        <dbReference type="PROSITE" id="PS01124"/>
    </source>
</evidence>
<comment type="caution">
    <text evidence="3">The sequence shown here is derived from an EMBL/GenBank/DDBJ whole genome shotgun (WGS) entry which is preliminary data.</text>
</comment>
<evidence type="ECO:0000313" key="5">
    <source>
        <dbReference type="Proteomes" id="UP001156660"/>
    </source>
</evidence>
<dbReference type="InterPro" id="IPR018060">
    <property type="entry name" value="HTH_AraC"/>
</dbReference>
<dbReference type="OrthoDB" id="5464689at2"/>
<feature type="domain" description="HTH araC/xylS-type" evidence="1">
    <location>
        <begin position="220"/>
        <end position="301"/>
    </location>
</feature>
<sequence length="301" mass="34646">MTNLNHFTFDEFSEKLWELFNGQALIPNFSSTLDTANFTFQYLERDNVNFYLFESPDPIILFSFHLPLSPHSKTLLLLDVNSGGLRLNGIECKNNQFALISEQSQLPFCFQIPANSPILVCDIKSNNKKFNQLCHSMVPVSIDVNYAQELREITQKAAKSFPDNTVNIGAILLIRIVELLAFHPTPMRQEAPTGRSKLSRKDFIPKCINFMMEMSSTEAIKLLSKQQNISEKTIRNAFKYITGFTPKEFEQISKLFAFRRALKRPEIVTVFEAAIVSDVYRWSRYASRYSTIFKELPIETL</sequence>
<evidence type="ECO:0000313" key="4">
    <source>
        <dbReference type="Proteomes" id="UP000239273"/>
    </source>
</evidence>
<dbReference type="EMBL" id="BSOU01000003">
    <property type="protein sequence ID" value="GLR74597.1"/>
    <property type="molecule type" value="Genomic_DNA"/>
</dbReference>
<proteinExistence type="predicted"/>
<accession>A0A2S7XI36</accession>
<name>A0A2S7XI36_9GAMM</name>
<reference evidence="2" key="4">
    <citation type="submission" date="2023-01" db="EMBL/GenBank/DDBJ databases">
        <title>Draft genome sequence of Aliivibrio sifiae strain NBRC 105001.</title>
        <authorList>
            <person name="Sun Q."/>
            <person name="Mori K."/>
        </authorList>
    </citation>
    <scope>NUCLEOTIDE SEQUENCE</scope>
    <source>
        <strain evidence="2">NBRC 105001</strain>
    </source>
</reference>
<evidence type="ECO:0000313" key="2">
    <source>
        <dbReference type="EMBL" id="GLR74597.1"/>
    </source>
</evidence>
<dbReference type="Proteomes" id="UP000239273">
    <property type="component" value="Unassembled WGS sequence"/>
</dbReference>
<dbReference type="RefSeq" id="WP_105063034.1">
    <property type="nucleotide sequence ID" value="NZ_BSOU01000003.1"/>
</dbReference>